<dbReference type="InterPro" id="IPR008792">
    <property type="entry name" value="PQQD"/>
</dbReference>
<dbReference type="Proteomes" id="UP000706151">
    <property type="component" value="Unassembled WGS sequence"/>
</dbReference>
<evidence type="ECO:0000313" key="2">
    <source>
        <dbReference type="Proteomes" id="UP000706151"/>
    </source>
</evidence>
<name>A0A935T8A9_9PROT</name>
<dbReference type="InterPro" id="IPR041881">
    <property type="entry name" value="PqqD_sf"/>
</dbReference>
<reference evidence="1 2" key="1">
    <citation type="submission" date="2020-10" db="EMBL/GenBank/DDBJ databases">
        <title>Connecting structure to function with the recovery of over 1000 high-quality activated sludge metagenome-assembled genomes encoding full-length rRNA genes using long-read sequencing.</title>
        <authorList>
            <person name="Singleton C.M."/>
            <person name="Petriglieri F."/>
            <person name="Kristensen J.M."/>
            <person name="Kirkegaard R.H."/>
            <person name="Michaelsen T.Y."/>
            <person name="Andersen M.H."/>
            <person name="Karst S.M."/>
            <person name="Dueholm M.S."/>
            <person name="Nielsen P.H."/>
            <person name="Albertsen M."/>
        </authorList>
    </citation>
    <scope>NUCLEOTIDE SEQUENCE [LARGE SCALE GENOMIC DNA]</scope>
    <source>
        <strain evidence="1">Fred_18-Q3-R57-64_BAT3C.720</strain>
    </source>
</reference>
<evidence type="ECO:0000313" key="1">
    <source>
        <dbReference type="EMBL" id="MBK7954855.1"/>
    </source>
</evidence>
<organism evidence="1 2">
    <name type="scientific">Candidatus Accumulibacter affinis</name>
    <dbReference type="NCBI Taxonomy" id="2954384"/>
    <lineage>
        <taxon>Bacteria</taxon>
        <taxon>Pseudomonadati</taxon>
        <taxon>Pseudomonadota</taxon>
        <taxon>Betaproteobacteria</taxon>
        <taxon>Candidatus Accumulibacter</taxon>
    </lineage>
</organism>
<sequence>MKLSDQASIPAQVMGRQVGAEAVILDLARGTYYGLDAVGARIWQLITEGKTFDAICDVLVNEFETTRETLAVDVIALARQLAAKGLLGSA</sequence>
<gene>
    <name evidence="1" type="ORF">IPK02_13380</name>
</gene>
<dbReference type="Pfam" id="PF05402">
    <property type="entry name" value="PqqD"/>
    <property type="match status" value="1"/>
</dbReference>
<dbReference type="Gene3D" id="1.10.10.1150">
    <property type="entry name" value="Coenzyme PQQ synthesis protein D (PqqD)"/>
    <property type="match status" value="1"/>
</dbReference>
<accession>A0A935T8A9</accession>
<dbReference type="AlphaFoldDB" id="A0A935T8A9"/>
<proteinExistence type="predicted"/>
<dbReference type="EMBL" id="JADJOT010000009">
    <property type="protein sequence ID" value="MBK7954855.1"/>
    <property type="molecule type" value="Genomic_DNA"/>
</dbReference>
<comment type="caution">
    <text evidence="1">The sequence shown here is derived from an EMBL/GenBank/DDBJ whole genome shotgun (WGS) entry which is preliminary data.</text>
</comment>
<protein>
    <submittedName>
        <fullName evidence="1">PqqD family protein</fullName>
    </submittedName>
</protein>